<name>A0A4D9DIH6_9SAUR</name>
<protein>
    <submittedName>
        <fullName evidence="2">Uncharacterized protein</fullName>
    </submittedName>
</protein>
<feature type="compositionally biased region" description="Polar residues" evidence="1">
    <location>
        <begin position="28"/>
        <end position="39"/>
    </location>
</feature>
<reference evidence="2 3" key="1">
    <citation type="submission" date="2019-04" db="EMBL/GenBank/DDBJ databases">
        <title>Draft genome of the big-headed turtle Platysternon megacephalum.</title>
        <authorList>
            <person name="Gong S."/>
        </authorList>
    </citation>
    <scope>NUCLEOTIDE SEQUENCE [LARGE SCALE GENOMIC DNA]</scope>
    <source>
        <strain evidence="2">DO16091913</strain>
        <tissue evidence="2">Muscle</tissue>
    </source>
</reference>
<dbReference type="Proteomes" id="UP000297703">
    <property type="component" value="Unassembled WGS sequence"/>
</dbReference>
<dbReference type="EMBL" id="QXTE01000603">
    <property type="protein sequence ID" value="TFJ96688.1"/>
    <property type="molecule type" value="Genomic_DNA"/>
</dbReference>
<accession>A0A4D9DIH6</accession>
<keyword evidence="3" id="KW-1185">Reference proteome</keyword>
<sequence>MQRFIYICTPAPVHPRNPLPQDALPASSLITSSKGSQSPCFMARAGPPLAGSGRNISPTRPCREGDVLPQGAQVLLQRDTGMHGPIGRICGHDPGEVATRTSPLGV</sequence>
<comment type="caution">
    <text evidence="2">The sequence shown here is derived from an EMBL/GenBank/DDBJ whole genome shotgun (WGS) entry which is preliminary data.</text>
</comment>
<reference evidence="2 3" key="2">
    <citation type="submission" date="2019-04" db="EMBL/GenBank/DDBJ databases">
        <title>The genome sequence of big-headed turtle.</title>
        <authorList>
            <person name="Gong S."/>
        </authorList>
    </citation>
    <scope>NUCLEOTIDE SEQUENCE [LARGE SCALE GENOMIC DNA]</scope>
    <source>
        <strain evidence="2">DO16091913</strain>
        <tissue evidence="2">Muscle</tissue>
    </source>
</reference>
<feature type="region of interest" description="Disordered" evidence="1">
    <location>
        <begin position="16"/>
        <end position="61"/>
    </location>
</feature>
<dbReference type="AlphaFoldDB" id="A0A4D9DIH6"/>
<evidence type="ECO:0000313" key="2">
    <source>
        <dbReference type="EMBL" id="TFJ96688.1"/>
    </source>
</evidence>
<proteinExistence type="predicted"/>
<evidence type="ECO:0000256" key="1">
    <source>
        <dbReference type="SAM" id="MobiDB-lite"/>
    </source>
</evidence>
<feature type="region of interest" description="Disordered" evidence="1">
    <location>
        <begin position="85"/>
        <end position="106"/>
    </location>
</feature>
<evidence type="ECO:0000313" key="3">
    <source>
        <dbReference type="Proteomes" id="UP000297703"/>
    </source>
</evidence>
<organism evidence="2 3">
    <name type="scientific">Platysternon megacephalum</name>
    <name type="common">big-headed turtle</name>
    <dbReference type="NCBI Taxonomy" id="55544"/>
    <lineage>
        <taxon>Eukaryota</taxon>
        <taxon>Metazoa</taxon>
        <taxon>Chordata</taxon>
        <taxon>Craniata</taxon>
        <taxon>Vertebrata</taxon>
        <taxon>Euteleostomi</taxon>
        <taxon>Archelosauria</taxon>
        <taxon>Testudinata</taxon>
        <taxon>Testudines</taxon>
        <taxon>Cryptodira</taxon>
        <taxon>Durocryptodira</taxon>
        <taxon>Testudinoidea</taxon>
        <taxon>Platysternidae</taxon>
        <taxon>Platysternon</taxon>
    </lineage>
</organism>
<gene>
    <name evidence="2" type="ORF">DR999_PMT21513</name>
</gene>